<accession>A0A163SZR2</accession>
<comment type="caution">
    <text evidence="2">The sequence shown here is derived from an EMBL/GenBank/DDBJ whole genome shotgun (WGS) entry which is preliminary data.</text>
</comment>
<reference evidence="3 5" key="2">
    <citation type="submission" date="2016-06" db="EMBL/GenBank/DDBJ databases">
        <title>Genome sequence of Oerskovia enterophila DSM 43852.</title>
        <authorList>
            <person name="Poehlein A."/>
            <person name="Jag V."/>
            <person name="Bengelsdorf F.R."/>
            <person name="Daniel R."/>
            <person name="Duerre P."/>
        </authorList>
    </citation>
    <scope>NUCLEOTIDE SEQUENCE [LARGE SCALE GENOMIC DNA]</scope>
    <source>
        <strain evidence="3 5">DSM 43852</strain>
    </source>
</reference>
<evidence type="ECO:0000313" key="3">
    <source>
        <dbReference type="EMBL" id="OCI29797.1"/>
    </source>
</evidence>
<organism evidence="2 4">
    <name type="scientific">Oerskovia enterophila</name>
    <dbReference type="NCBI Taxonomy" id="43678"/>
    <lineage>
        <taxon>Bacteria</taxon>
        <taxon>Bacillati</taxon>
        <taxon>Actinomycetota</taxon>
        <taxon>Actinomycetes</taxon>
        <taxon>Micrococcales</taxon>
        <taxon>Cellulomonadaceae</taxon>
        <taxon>Oerskovia</taxon>
    </lineage>
</organism>
<proteinExistence type="predicted"/>
<name>A0A163SZR2_9CELL</name>
<dbReference type="AlphaFoldDB" id="A0A163SZR2"/>
<keyword evidence="5" id="KW-1185">Reference proteome</keyword>
<evidence type="ECO:0000313" key="5">
    <source>
        <dbReference type="Proteomes" id="UP000093412"/>
    </source>
</evidence>
<dbReference type="EMBL" id="MAQA01000056">
    <property type="protein sequence ID" value="OCI29797.1"/>
    <property type="molecule type" value="Genomic_DNA"/>
</dbReference>
<feature type="compositionally biased region" description="Gly residues" evidence="1">
    <location>
        <begin position="45"/>
        <end position="61"/>
    </location>
</feature>
<evidence type="ECO:0000256" key="1">
    <source>
        <dbReference type="SAM" id="MobiDB-lite"/>
    </source>
</evidence>
<dbReference type="STRING" id="43678.OJAG_03980"/>
<protein>
    <submittedName>
        <fullName evidence="2">Uncharacterized protein</fullName>
    </submittedName>
</protein>
<dbReference type="Proteomes" id="UP000076447">
    <property type="component" value="Unassembled WGS sequence"/>
</dbReference>
<reference evidence="2 4" key="1">
    <citation type="submission" date="2016-01" db="EMBL/GenBank/DDBJ databases">
        <title>Genome sequence of Oerskovia enterophila VJag, an agar and cellulose degrading bacterium.</title>
        <authorList>
            <person name="Poehlein A."/>
            <person name="Jag V."/>
            <person name="Bengelsdorf F."/>
            <person name="Duerre P."/>
            <person name="Daniel R."/>
        </authorList>
    </citation>
    <scope>NUCLEOTIDE SEQUENCE [LARGE SCALE GENOMIC DNA]</scope>
    <source>
        <strain evidence="2 4">VJag</strain>
    </source>
</reference>
<feature type="region of interest" description="Disordered" evidence="1">
    <location>
        <begin position="1"/>
        <end position="61"/>
    </location>
</feature>
<dbReference type="EMBL" id="LRIE01000037">
    <property type="protein sequence ID" value="KZM36924.1"/>
    <property type="molecule type" value="Genomic_DNA"/>
</dbReference>
<dbReference type="Proteomes" id="UP000093412">
    <property type="component" value="Unassembled WGS sequence"/>
</dbReference>
<evidence type="ECO:0000313" key="2">
    <source>
        <dbReference type="EMBL" id="KZM36924.1"/>
    </source>
</evidence>
<evidence type="ECO:0000313" key="4">
    <source>
        <dbReference type="Proteomes" id="UP000076447"/>
    </source>
</evidence>
<sequence length="61" mass="6342">MRGSIPNRSAIPPATPPIQRSSEREMPRRRTASKKLSIPVDWVGGFAGGPSGPTGAGPFVG</sequence>
<gene>
    <name evidence="3" type="ORF">OERS_34850</name>
    <name evidence="2" type="ORF">OJAG_03980</name>
</gene>